<dbReference type="GO" id="GO:0006612">
    <property type="term" value="P:protein targeting to membrane"/>
    <property type="evidence" value="ECO:0007669"/>
    <property type="project" value="TreeGrafter"/>
</dbReference>
<feature type="compositionally biased region" description="Pro residues" evidence="9">
    <location>
        <begin position="189"/>
        <end position="210"/>
    </location>
</feature>
<keyword evidence="3 7" id="KW-0813">Transport</keyword>
<organism evidence="11 12">
    <name type="scientific">Amphibalanus amphitrite</name>
    <name type="common">Striped barnacle</name>
    <name type="synonym">Balanus amphitrite</name>
    <dbReference type="NCBI Taxonomy" id="1232801"/>
    <lineage>
        <taxon>Eukaryota</taxon>
        <taxon>Metazoa</taxon>
        <taxon>Ecdysozoa</taxon>
        <taxon>Arthropoda</taxon>
        <taxon>Crustacea</taxon>
        <taxon>Multicrustacea</taxon>
        <taxon>Cirripedia</taxon>
        <taxon>Thoracica</taxon>
        <taxon>Thoracicalcarea</taxon>
        <taxon>Balanomorpha</taxon>
        <taxon>Balanoidea</taxon>
        <taxon>Balanidae</taxon>
        <taxon>Amphibalaninae</taxon>
        <taxon>Amphibalanus</taxon>
    </lineage>
</organism>
<keyword evidence="8" id="KW-0175">Coiled coil</keyword>
<evidence type="ECO:0000256" key="6">
    <source>
        <dbReference type="ARBA" id="ARBA00025010"/>
    </source>
</evidence>
<dbReference type="GO" id="GO:0043162">
    <property type="term" value="P:ubiquitin-dependent protein catabolic process via the multivesicular body sorting pathway"/>
    <property type="evidence" value="ECO:0007669"/>
    <property type="project" value="TreeGrafter"/>
</dbReference>
<evidence type="ECO:0000256" key="1">
    <source>
        <dbReference type="ARBA" id="ARBA00004633"/>
    </source>
</evidence>
<evidence type="ECO:0000256" key="4">
    <source>
        <dbReference type="ARBA" id="ARBA00022753"/>
    </source>
</evidence>
<evidence type="ECO:0000313" key="12">
    <source>
        <dbReference type="Proteomes" id="UP000440578"/>
    </source>
</evidence>
<evidence type="ECO:0000256" key="2">
    <source>
        <dbReference type="ARBA" id="ARBA00007617"/>
    </source>
</evidence>
<evidence type="ECO:0000256" key="5">
    <source>
        <dbReference type="ARBA" id="ARBA00022927"/>
    </source>
</evidence>
<comment type="caution">
    <text evidence="11">The sequence shown here is derived from an EMBL/GenBank/DDBJ whole genome shotgun (WGS) entry which is preliminary data.</text>
</comment>
<keyword evidence="4" id="KW-0967">Endosome</keyword>
<dbReference type="Proteomes" id="UP000440578">
    <property type="component" value="Unassembled WGS sequence"/>
</dbReference>
<comment type="similarity">
    <text evidence="2">Belongs to the VPS37 family.</text>
</comment>
<name>A0A6A4WST4_AMPAM</name>
<dbReference type="GO" id="GO:0031902">
    <property type="term" value="C:late endosome membrane"/>
    <property type="evidence" value="ECO:0007669"/>
    <property type="project" value="UniProtKB-SubCell"/>
</dbReference>
<dbReference type="PANTHER" id="PTHR13678:SF27">
    <property type="entry name" value="LD45836P"/>
    <property type="match status" value="1"/>
</dbReference>
<evidence type="ECO:0000256" key="9">
    <source>
        <dbReference type="SAM" id="MobiDB-lite"/>
    </source>
</evidence>
<dbReference type="GO" id="GO:0000813">
    <property type="term" value="C:ESCRT I complex"/>
    <property type="evidence" value="ECO:0007669"/>
    <property type="project" value="UniProtKB-ARBA"/>
</dbReference>
<evidence type="ECO:0000313" key="11">
    <source>
        <dbReference type="EMBL" id="KAF0309825.1"/>
    </source>
</evidence>
<accession>A0A6A4WST4</accession>
<feature type="region of interest" description="Disordered" evidence="9">
    <location>
        <begin position="173"/>
        <end position="223"/>
    </location>
</feature>
<dbReference type="OrthoDB" id="10004364at2759"/>
<feature type="coiled-coil region" evidence="8">
    <location>
        <begin position="77"/>
        <end position="136"/>
    </location>
</feature>
<sequence length="256" mass="27661">MYSAPSEVESAIQSVLSSLNLHSLSTDELKQLLNEDDKLNDKINDAGAIQALRNKRDFAVAGNKSLAEYNLSRQPRIMELKSLVRQQLEEAESQEQQIREKRDNLNVVDQPLDTTLALLQTAAAQAEEESENLVQSMLRGEMSIDNFLELYLPKRQTAIARRVKVDKLKELLPSAASSGGGGGASGRYRPPPSSVPYPPSSVPTPYPASPAAPYGGGVPYPASSAPGPYPAGPAYMPAPPAMPYPYVPGGMPLPRY</sequence>
<evidence type="ECO:0000259" key="10">
    <source>
        <dbReference type="PROSITE" id="PS51314"/>
    </source>
</evidence>
<reference evidence="11 12" key="1">
    <citation type="submission" date="2019-07" db="EMBL/GenBank/DDBJ databases">
        <title>Draft genome assembly of a fouling barnacle, Amphibalanus amphitrite (Darwin, 1854): The first reference genome for Thecostraca.</title>
        <authorList>
            <person name="Kim W."/>
        </authorList>
    </citation>
    <scope>NUCLEOTIDE SEQUENCE [LARGE SCALE GENOMIC DNA]</scope>
    <source>
        <strain evidence="11">SNU_AA5</strain>
        <tissue evidence="11">Soma without cirri and trophi</tissue>
    </source>
</reference>
<proteinExistence type="inferred from homology"/>
<protein>
    <submittedName>
        <fullName evidence="11">Vacuolar protein sorting-associated protein 37B</fullName>
    </submittedName>
</protein>
<evidence type="ECO:0000256" key="3">
    <source>
        <dbReference type="ARBA" id="ARBA00022448"/>
    </source>
</evidence>
<dbReference type="EMBL" id="VIIS01000371">
    <property type="protein sequence ID" value="KAF0309825.1"/>
    <property type="molecule type" value="Genomic_DNA"/>
</dbReference>
<dbReference type="PROSITE" id="PS51314">
    <property type="entry name" value="VPS37_C"/>
    <property type="match status" value="1"/>
</dbReference>
<comment type="function">
    <text evidence="6">Component of the ESCRT-I complex, a regulator of vesicular trafficking process. Required for the sorting of endocytic ubiquitinated cargos into multivesicular bodies. May be involved in cell growth and differentiation.</text>
</comment>
<dbReference type="InterPro" id="IPR009851">
    <property type="entry name" value="Mod_r"/>
</dbReference>
<comment type="subcellular location">
    <subcellularLocation>
        <location evidence="1">Late endosome membrane</location>
        <topology evidence="1">Peripheral membrane protein</topology>
    </subcellularLocation>
</comment>
<dbReference type="AlphaFoldDB" id="A0A6A4WST4"/>
<dbReference type="PANTHER" id="PTHR13678">
    <property type="entry name" value="VACUOLAR PROTEIN SORTING-ASSOCIATED PROTEIN 37"/>
    <property type="match status" value="1"/>
</dbReference>
<evidence type="ECO:0000256" key="7">
    <source>
        <dbReference type="PROSITE-ProRule" id="PRU00646"/>
    </source>
</evidence>
<keyword evidence="5 7" id="KW-0653">Protein transport</keyword>
<gene>
    <name evidence="11" type="primary">VPS37B</name>
    <name evidence="11" type="ORF">FJT64_019081</name>
</gene>
<dbReference type="Pfam" id="PF07200">
    <property type="entry name" value="Mod_r"/>
    <property type="match status" value="1"/>
</dbReference>
<dbReference type="GO" id="GO:0006623">
    <property type="term" value="P:protein targeting to vacuole"/>
    <property type="evidence" value="ECO:0007669"/>
    <property type="project" value="TreeGrafter"/>
</dbReference>
<feature type="compositionally biased region" description="Low complexity" evidence="9">
    <location>
        <begin position="211"/>
        <end position="223"/>
    </location>
</feature>
<feature type="domain" description="VPS37 C-terminal" evidence="10">
    <location>
        <begin position="95"/>
        <end position="184"/>
    </location>
</feature>
<keyword evidence="12" id="KW-1185">Reference proteome</keyword>
<evidence type="ECO:0000256" key="8">
    <source>
        <dbReference type="SAM" id="Coils"/>
    </source>
</evidence>